<sequence length="98" mass="10449">METFGELYDMHFNSKGTERSGTFTYSNADHAQKAFKEAASSFALADDLVVEWAAVALGSDEAGAVIPDEERKPEERVTAAGLLASIDDGENESDGSDS</sequence>
<dbReference type="OrthoDB" id="443401at2759"/>
<comment type="caution">
    <text evidence="2">The sequence shown here is derived from an EMBL/GenBank/DDBJ whole genome shotgun (WGS) entry which is preliminary data.</text>
</comment>
<dbReference type="Proteomes" id="UP000298663">
    <property type="component" value="Unassembled WGS sequence"/>
</dbReference>
<protein>
    <submittedName>
        <fullName evidence="2">Uncharacterized protein</fullName>
    </submittedName>
</protein>
<accession>A0A4U5LPQ3</accession>
<evidence type="ECO:0000313" key="2">
    <source>
        <dbReference type="EMBL" id="TKR57888.1"/>
    </source>
</evidence>
<proteinExistence type="predicted"/>
<feature type="compositionally biased region" description="Acidic residues" evidence="1">
    <location>
        <begin position="87"/>
        <end position="98"/>
    </location>
</feature>
<organism evidence="2 3">
    <name type="scientific">Steinernema carpocapsae</name>
    <name type="common">Entomopathogenic nematode</name>
    <dbReference type="NCBI Taxonomy" id="34508"/>
    <lineage>
        <taxon>Eukaryota</taxon>
        <taxon>Metazoa</taxon>
        <taxon>Ecdysozoa</taxon>
        <taxon>Nematoda</taxon>
        <taxon>Chromadorea</taxon>
        <taxon>Rhabditida</taxon>
        <taxon>Tylenchina</taxon>
        <taxon>Panagrolaimomorpha</taxon>
        <taxon>Strongyloidoidea</taxon>
        <taxon>Steinernematidae</taxon>
        <taxon>Steinernema</taxon>
    </lineage>
</organism>
<name>A0A4U5LPQ3_STECR</name>
<evidence type="ECO:0000313" key="3">
    <source>
        <dbReference type="Proteomes" id="UP000298663"/>
    </source>
</evidence>
<dbReference type="AlphaFoldDB" id="A0A4U5LPQ3"/>
<feature type="region of interest" description="Disordered" evidence="1">
    <location>
        <begin position="66"/>
        <end position="98"/>
    </location>
</feature>
<dbReference type="EMBL" id="AZBU02000014">
    <property type="protein sequence ID" value="TKR57888.1"/>
    <property type="molecule type" value="Genomic_DNA"/>
</dbReference>
<gene>
    <name evidence="2" type="ORF">L596_030532</name>
</gene>
<reference evidence="2 3" key="1">
    <citation type="journal article" date="2015" name="Genome Biol.">
        <title>Comparative genomics of Steinernema reveals deeply conserved gene regulatory networks.</title>
        <authorList>
            <person name="Dillman A.R."/>
            <person name="Macchietto M."/>
            <person name="Porter C.F."/>
            <person name="Rogers A."/>
            <person name="Williams B."/>
            <person name="Antoshechkin I."/>
            <person name="Lee M.M."/>
            <person name="Goodwin Z."/>
            <person name="Lu X."/>
            <person name="Lewis E.E."/>
            <person name="Goodrich-Blair H."/>
            <person name="Stock S.P."/>
            <person name="Adams B.J."/>
            <person name="Sternberg P.W."/>
            <person name="Mortazavi A."/>
        </authorList>
    </citation>
    <scope>NUCLEOTIDE SEQUENCE [LARGE SCALE GENOMIC DNA]</scope>
    <source>
        <strain evidence="2 3">ALL</strain>
    </source>
</reference>
<reference evidence="2 3" key="2">
    <citation type="journal article" date="2019" name="G3 (Bethesda)">
        <title>Hybrid Assembly of the Genome of the Entomopathogenic Nematode Steinernema carpocapsae Identifies the X-Chromosome.</title>
        <authorList>
            <person name="Serra L."/>
            <person name="Macchietto M."/>
            <person name="Macias-Munoz A."/>
            <person name="McGill C.J."/>
            <person name="Rodriguez I.M."/>
            <person name="Rodriguez B."/>
            <person name="Murad R."/>
            <person name="Mortazavi A."/>
        </authorList>
    </citation>
    <scope>NUCLEOTIDE SEQUENCE [LARGE SCALE GENOMIC DNA]</scope>
    <source>
        <strain evidence="2 3">ALL</strain>
    </source>
</reference>
<feature type="compositionally biased region" description="Basic and acidic residues" evidence="1">
    <location>
        <begin position="68"/>
        <end position="77"/>
    </location>
</feature>
<evidence type="ECO:0000256" key="1">
    <source>
        <dbReference type="SAM" id="MobiDB-lite"/>
    </source>
</evidence>
<keyword evidence="3" id="KW-1185">Reference proteome</keyword>